<proteinExistence type="predicted"/>
<gene>
    <name evidence="1" type="ORF">FRZ61_37220</name>
</gene>
<reference evidence="1 2" key="1">
    <citation type="submission" date="2019-08" db="EMBL/GenBank/DDBJ databases">
        <title>Hyperibacter terrae gen. nov., sp. nov. and Hyperibacter viscosus sp. nov., two new members in the family Rhodospirillaceae isolated from the rhizosphere of Hypericum perforatum.</title>
        <authorList>
            <person name="Noviana Z."/>
        </authorList>
    </citation>
    <scope>NUCLEOTIDE SEQUENCE [LARGE SCALE GENOMIC DNA]</scope>
    <source>
        <strain evidence="1 2">R5959</strain>
    </source>
</reference>
<dbReference type="OrthoDB" id="8481116at2"/>
<dbReference type="Proteomes" id="UP000325797">
    <property type="component" value="Chromosome"/>
</dbReference>
<name>A0A5J6N4R6_9PROT</name>
<evidence type="ECO:0000313" key="1">
    <source>
        <dbReference type="EMBL" id="QEX23783.1"/>
    </source>
</evidence>
<accession>A0A5J6N4R6</accession>
<keyword evidence="2" id="KW-1185">Reference proteome</keyword>
<dbReference type="AlphaFoldDB" id="A0A5J6N4R6"/>
<dbReference type="EMBL" id="CP042582">
    <property type="protein sequence ID" value="QEX23783.1"/>
    <property type="molecule type" value="Genomic_DNA"/>
</dbReference>
<organism evidence="1 2">
    <name type="scientific">Hypericibacter adhaerens</name>
    <dbReference type="NCBI Taxonomy" id="2602016"/>
    <lineage>
        <taxon>Bacteria</taxon>
        <taxon>Pseudomonadati</taxon>
        <taxon>Pseudomonadota</taxon>
        <taxon>Alphaproteobacteria</taxon>
        <taxon>Rhodospirillales</taxon>
        <taxon>Dongiaceae</taxon>
        <taxon>Hypericibacter</taxon>
    </lineage>
</organism>
<sequence length="145" mass="14482">MATTTALCTSFKSEILTKTHNLASDTIKVALIKASPTGSYGAASTAYSNITGNSDEVSGTGYTAGGATLSGGAVTTSGTTAFADWSDVSWSSATISTSACMIYNSSASNKAISTHDFGGTQTVTAGTLTLVFPTADASNAIIRIG</sequence>
<dbReference type="KEGG" id="hadh:FRZ61_37220"/>
<protein>
    <submittedName>
        <fullName evidence="1">Uncharacterized protein</fullName>
    </submittedName>
</protein>
<dbReference type="RefSeq" id="WP_151119123.1">
    <property type="nucleotide sequence ID" value="NZ_CP042582.1"/>
</dbReference>
<evidence type="ECO:0000313" key="2">
    <source>
        <dbReference type="Proteomes" id="UP000325797"/>
    </source>
</evidence>